<dbReference type="Gene3D" id="1.10.1420.10">
    <property type="match status" value="2"/>
</dbReference>
<evidence type="ECO:0000313" key="17">
    <source>
        <dbReference type="EMBL" id="GJN88725.1"/>
    </source>
</evidence>
<comment type="subcellular location">
    <subcellularLocation>
        <location evidence="1">Nucleus</location>
    </subcellularLocation>
</comment>
<dbReference type="Gene3D" id="3.30.420.110">
    <property type="entry name" value="MutS, connector domain"/>
    <property type="match status" value="1"/>
</dbReference>
<dbReference type="FunFam" id="3.40.1170.10:FF:000004">
    <property type="entry name" value="DNA mismatch repair protein"/>
    <property type="match status" value="1"/>
</dbReference>
<dbReference type="InterPro" id="IPR016151">
    <property type="entry name" value="DNA_mismatch_repair_MutS_N"/>
</dbReference>
<keyword evidence="6" id="KW-0067">ATP-binding</keyword>
<evidence type="ECO:0000256" key="11">
    <source>
        <dbReference type="ARBA" id="ARBA00025902"/>
    </source>
</evidence>
<dbReference type="InterPro" id="IPR007860">
    <property type="entry name" value="DNA_mmatch_repair_MutS_con_dom"/>
</dbReference>
<feature type="region of interest" description="Disordered" evidence="15">
    <location>
        <begin position="165"/>
        <end position="213"/>
    </location>
</feature>
<evidence type="ECO:0000256" key="5">
    <source>
        <dbReference type="ARBA" id="ARBA00022763"/>
    </source>
</evidence>
<feature type="region of interest" description="Disordered" evidence="15">
    <location>
        <begin position="683"/>
        <end position="704"/>
    </location>
</feature>
<keyword evidence="8 14" id="KW-0234">DNA repair</keyword>
<evidence type="ECO:0000256" key="2">
    <source>
        <dbReference type="ARBA" id="ARBA00007094"/>
    </source>
</evidence>
<dbReference type="Gene3D" id="3.40.1170.10">
    <property type="entry name" value="DNA repair protein MutS, domain I"/>
    <property type="match status" value="1"/>
</dbReference>
<dbReference type="FunFam" id="1.10.1420.10:FF:000004">
    <property type="entry name" value="DNA mismatch repair protein Msh3"/>
    <property type="match status" value="1"/>
</dbReference>
<keyword evidence="7 14" id="KW-0238">DNA-binding</keyword>
<evidence type="ECO:0000256" key="12">
    <source>
        <dbReference type="ARBA" id="ARBA00029792"/>
    </source>
</evidence>
<dbReference type="InterPro" id="IPR036678">
    <property type="entry name" value="MutS_con_dom_sf"/>
</dbReference>
<feature type="compositionally biased region" description="Acidic residues" evidence="15">
    <location>
        <begin position="1165"/>
        <end position="1174"/>
    </location>
</feature>
<evidence type="ECO:0000256" key="1">
    <source>
        <dbReference type="ARBA" id="ARBA00004123"/>
    </source>
</evidence>
<dbReference type="SMART" id="SM00534">
    <property type="entry name" value="MUTSac"/>
    <property type="match status" value="1"/>
</dbReference>
<dbReference type="Pfam" id="PF05188">
    <property type="entry name" value="MutS_II"/>
    <property type="match status" value="1"/>
</dbReference>
<dbReference type="InterPro" id="IPR000432">
    <property type="entry name" value="DNA_mismatch_repair_MutS_C"/>
</dbReference>
<evidence type="ECO:0000256" key="15">
    <source>
        <dbReference type="SAM" id="MobiDB-lite"/>
    </source>
</evidence>
<feature type="region of interest" description="Disordered" evidence="15">
    <location>
        <begin position="1157"/>
        <end position="1178"/>
    </location>
</feature>
<dbReference type="GO" id="GO:0140664">
    <property type="term" value="F:ATP-dependent DNA damage sensor activity"/>
    <property type="evidence" value="ECO:0007669"/>
    <property type="project" value="InterPro"/>
</dbReference>
<evidence type="ECO:0000256" key="10">
    <source>
        <dbReference type="ARBA" id="ARBA00025373"/>
    </source>
</evidence>
<dbReference type="GO" id="GO:0006312">
    <property type="term" value="P:mitotic recombination"/>
    <property type="evidence" value="ECO:0007669"/>
    <property type="project" value="TreeGrafter"/>
</dbReference>
<evidence type="ECO:0000256" key="4">
    <source>
        <dbReference type="ARBA" id="ARBA00022741"/>
    </source>
</evidence>
<keyword evidence="9" id="KW-0539">Nucleus</keyword>
<evidence type="ECO:0000256" key="13">
    <source>
        <dbReference type="ARBA" id="ARBA00073774"/>
    </source>
</evidence>
<evidence type="ECO:0000256" key="9">
    <source>
        <dbReference type="ARBA" id="ARBA00023242"/>
    </source>
</evidence>
<keyword evidence="5 14" id="KW-0227">DNA damage</keyword>
<dbReference type="GO" id="GO:0005524">
    <property type="term" value="F:ATP binding"/>
    <property type="evidence" value="ECO:0007669"/>
    <property type="project" value="UniProtKB-KW"/>
</dbReference>
<evidence type="ECO:0000256" key="8">
    <source>
        <dbReference type="ARBA" id="ARBA00023204"/>
    </source>
</evidence>
<dbReference type="PROSITE" id="PS00486">
    <property type="entry name" value="DNA_MISMATCH_REPAIR_2"/>
    <property type="match status" value="1"/>
</dbReference>
<evidence type="ECO:0000256" key="3">
    <source>
        <dbReference type="ARBA" id="ARBA00022151"/>
    </source>
</evidence>
<dbReference type="SUPFAM" id="SSF52540">
    <property type="entry name" value="P-loop containing nucleoside triphosphate hydrolases"/>
    <property type="match status" value="1"/>
</dbReference>
<dbReference type="InterPro" id="IPR045076">
    <property type="entry name" value="MutS"/>
</dbReference>
<dbReference type="PANTHER" id="PTHR11361:SF122">
    <property type="entry name" value="DNA MISMATCH REPAIR PROTEIN MSH3"/>
    <property type="match status" value="1"/>
</dbReference>
<dbReference type="SUPFAM" id="SSF55271">
    <property type="entry name" value="DNA repair protein MutS, domain I"/>
    <property type="match status" value="1"/>
</dbReference>
<sequence length="1187" mass="127719">MAPKGGADAAQQTLSSFFRPAPAPKKRTQDDGGVLVLSDSDDDDEAAMSAGRAATAAGGSKRVKTEHDSLDSQLQPIASTSKLPASTATFPRTSTGSASTTVASARLRAFTFAQPDQGSQHGARELTAAAQARRDAFVKRLSLGPNLLKKRGRSSYLQKDHYLAAREDDDDEGSPALGTCADDLDDDASSEGSSTPAPSKGKGKAHDDSGSESPFARFAAKGSAVGNRNGKDASGKVKYTPLEQQVLALRKANPGVLLVIEVGYKFRFFQEDAEAASKVLNIACFPSQHMLTASIPTHRLDIHVRRLLNAGYKVGVVRQQETAALKKASDNRSAPFTRALSALYTSATYVDEIGVDPLTTSGATATLMAIVEDKPSKFADAKVKIGLVAVVPSTGQVVYDEFEDGLMRAELETRMLHLQPSELLLQTDLSGKTEAMVKLLAGQHNAGAGDFSSRIDRIGKRPSVSQATSTVTEFYAASSQKKQGKGKARETDEDLSDIVLSSDDEVDAGPTATVHPSGALDLPKLVLVALASLITHLEPFGLSSVFSHISSFAPFASRAAMTLNGNTVTNLELLRNNTDFKEAGSLIACIDKCKTAMGKRRLRSWITKPLLSKDLITERLDAISAIHASSASLTLSKLRDLLRTLPDLERGLSRIHFGRAAPHELLRVLEAFGRIGKVFVEVDSPDEDGEEGEDAGGPARSAAGGSLKSALLKSIVKDLPRVRETAEKLLGDIVVKRARDNDKEELFADENKCPELKACKEGLAKTANGLQDELKAARKLLRKPALQFTKVAQEEYLFEVKIAEAKTIVPADWVRINATKQVHRYRSPSLQKKLDRLEQWREKVAAAANAAFHAFLQEVASHYELFRQTVVSIATADCLFSLALVALSNNWTRPTIVDEPGRIDIAGGRHPIIEAVSSNPFVPNDISFGGGQRKQMILTGLNMGGKSSLSRSVALIALLAQMGSFVPADACTTSLFDGIYTRMGAADDVARGRSTFMVELSETSEILRLATARSLIILDELGRGTSTHDGQAIASAVLEHLICTTRATTLFVTHYPALSLLARRYPESVSVNHMACLESQPKAGELPDVTFLYKLADGLASASHGLNVARLAELPQEVVDVARRKGDELRRETEGRLAKRKEARLAEVLKRVDALAKARSRTEGEDASMNDEDGRETLDMCGTALLH</sequence>
<dbReference type="Pfam" id="PF05190">
    <property type="entry name" value="MutS_IV"/>
    <property type="match status" value="1"/>
</dbReference>
<dbReference type="GO" id="GO:0005634">
    <property type="term" value="C:nucleus"/>
    <property type="evidence" value="ECO:0007669"/>
    <property type="project" value="UniProtKB-SubCell"/>
</dbReference>
<dbReference type="Gene3D" id="3.40.50.300">
    <property type="entry name" value="P-loop containing nucleotide triphosphate hydrolases"/>
    <property type="match status" value="1"/>
</dbReference>
<evidence type="ECO:0000256" key="6">
    <source>
        <dbReference type="ARBA" id="ARBA00022840"/>
    </source>
</evidence>
<dbReference type="SUPFAM" id="SSF53150">
    <property type="entry name" value="DNA repair protein MutS, domain II"/>
    <property type="match status" value="1"/>
</dbReference>
<evidence type="ECO:0000256" key="7">
    <source>
        <dbReference type="ARBA" id="ARBA00023125"/>
    </source>
</evidence>
<evidence type="ECO:0000259" key="16">
    <source>
        <dbReference type="PROSITE" id="PS00486"/>
    </source>
</evidence>
<reference evidence="17 18" key="1">
    <citation type="submission" date="2021-12" db="EMBL/GenBank/DDBJ databases">
        <title>High titer production of polyol ester of fatty acids by Rhodotorula paludigena BS15 towards product separation-free biomass refinery.</title>
        <authorList>
            <person name="Mano J."/>
            <person name="Ono H."/>
            <person name="Tanaka T."/>
            <person name="Naito K."/>
            <person name="Sushida H."/>
            <person name="Ike M."/>
            <person name="Tokuyasu K."/>
            <person name="Kitaoka M."/>
        </authorList>
    </citation>
    <scope>NUCLEOTIDE SEQUENCE [LARGE SCALE GENOMIC DNA]</scope>
    <source>
        <strain evidence="17 18">BS15</strain>
    </source>
</reference>
<dbReference type="PANTHER" id="PTHR11361">
    <property type="entry name" value="DNA MISMATCH REPAIR PROTEIN MUTS FAMILY MEMBER"/>
    <property type="match status" value="1"/>
</dbReference>
<proteinExistence type="inferred from homology"/>
<feature type="domain" description="DNA mismatch repair proteins mutS family" evidence="16">
    <location>
        <begin position="1014"/>
        <end position="1030"/>
    </location>
</feature>
<organism evidence="17 18">
    <name type="scientific">Rhodotorula paludigena</name>
    <dbReference type="NCBI Taxonomy" id="86838"/>
    <lineage>
        <taxon>Eukaryota</taxon>
        <taxon>Fungi</taxon>
        <taxon>Dikarya</taxon>
        <taxon>Basidiomycota</taxon>
        <taxon>Pucciniomycotina</taxon>
        <taxon>Microbotryomycetes</taxon>
        <taxon>Sporidiobolales</taxon>
        <taxon>Sporidiobolaceae</taxon>
        <taxon>Rhodotorula</taxon>
    </lineage>
</organism>
<keyword evidence="4 14" id="KW-0547">Nucleotide-binding</keyword>
<feature type="compositionally biased region" description="Acidic residues" evidence="15">
    <location>
        <begin position="683"/>
        <end position="694"/>
    </location>
</feature>
<name>A0AAV5GGN8_9BASI</name>
<dbReference type="EMBL" id="BQKY01000003">
    <property type="protein sequence ID" value="GJN88725.1"/>
    <property type="molecule type" value="Genomic_DNA"/>
</dbReference>
<keyword evidence="18" id="KW-1185">Reference proteome</keyword>
<dbReference type="InterPro" id="IPR007695">
    <property type="entry name" value="DNA_mismatch_repair_MutS-lik_N"/>
</dbReference>
<gene>
    <name evidence="17" type="ORF">Rhopal_001691-T1</name>
</gene>
<dbReference type="Pfam" id="PF00488">
    <property type="entry name" value="MutS_V"/>
    <property type="match status" value="1"/>
</dbReference>
<accession>A0AAV5GGN8</accession>
<comment type="subunit">
    <text evidence="11">Heterodimer consisting of MSH2-MSH3 (MutS beta). Forms a ternary complex with MutL alpha (MLH1-PMS1).</text>
</comment>
<comment type="caution">
    <text evidence="17">The sequence shown here is derived from an EMBL/GenBank/DDBJ whole genome shotgun (WGS) entry which is preliminary data.</text>
</comment>
<comment type="similarity">
    <text evidence="2">Belongs to the DNA mismatch repair MutS family. MSH3 subfamily.</text>
</comment>
<feature type="region of interest" description="Disordered" evidence="15">
    <location>
        <begin position="1"/>
        <end position="100"/>
    </location>
</feature>
<dbReference type="InterPro" id="IPR007696">
    <property type="entry name" value="DNA_mismatch_repair_MutS_core"/>
</dbReference>
<dbReference type="Proteomes" id="UP001342314">
    <property type="component" value="Unassembled WGS sequence"/>
</dbReference>
<dbReference type="GO" id="GO:0030983">
    <property type="term" value="F:mismatched DNA binding"/>
    <property type="evidence" value="ECO:0007669"/>
    <property type="project" value="InterPro"/>
</dbReference>
<dbReference type="InterPro" id="IPR036187">
    <property type="entry name" value="DNA_mismatch_repair_MutS_sf"/>
</dbReference>
<protein>
    <recommendedName>
        <fullName evidence="3 13">DNA mismatch repair protein MSH3</fullName>
    </recommendedName>
    <alternativeName>
        <fullName evidence="3 13">DNA mismatch repair protein MSH3</fullName>
    </alternativeName>
    <alternativeName>
        <fullName evidence="12">MutS protein homolog 3</fullName>
    </alternativeName>
</protein>
<dbReference type="Pfam" id="PF05192">
    <property type="entry name" value="MutS_III"/>
    <property type="match status" value="1"/>
</dbReference>
<dbReference type="InterPro" id="IPR027417">
    <property type="entry name" value="P-loop_NTPase"/>
</dbReference>
<feature type="compositionally biased region" description="Low complexity" evidence="15">
    <location>
        <begin position="47"/>
        <end position="59"/>
    </location>
</feature>
<dbReference type="AlphaFoldDB" id="A0AAV5GGN8"/>
<dbReference type="GO" id="GO:0006298">
    <property type="term" value="P:mismatch repair"/>
    <property type="evidence" value="ECO:0007669"/>
    <property type="project" value="InterPro"/>
</dbReference>
<dbReference type="SMART" id="SM00533">
    <property type="entry name" value="MUTSd"/>
    <property type="match status" value="1"/>
</dbReference>
<dbReference type="SUPFAM" id="SSF48334">
    <property type="entry name" value="DNA repair protein MutS, domain III"/>
    <property type="match status" value="1"/>
</dbReference>
<comment type="function">
    <text evidence="10">Component of the post-replicative DNA mismatch repair system (MMR). Heterodimerizes with MSH2 to form MutS beta, which binds to DNA mismatches thereby initiating DNA repair. MSH3 provides substrate-binding and substrate specificity to the complex. When bound, the MutS beta heterodimer bends the DNA helix and shields approximately 20 base pairs. Acts mainly to repair insertion-deletion loops (IDLs) from 2 to 13 nucleotides in size, but can also repair base-base and single insertion-deletion mismatches that occur during replication. After mismatch binding, forms a ternary complex with the MutL alpha heterodimer, which is thought to be responsible for directing the downstream MMR events, including strand discrimination, excision, and resynthesis. ATP binding and hydrolysis play a pivotal role in mismatch repair functions.</text>
</comment>
<dbReference type="NCBIfam" id="NF003810">
    <property type="entry name" value="PRK05399.1"/>
    <property type="match status" value="1"/>
</dbReference>
<evidence type="ECO:0000313" key="18">
    <source>
        <dbReference type="Proteomes" id="UP001342314"/>
    </source>
</evidence>
<dbReference type="Pfam" id="PF01624">
    <property type="entry name" value="MutS_I"/>
    <property type="match status" value="1"/>
</dbReference>
<evidence type="ECO:0000256" key="14">
    <source>
        <dbReference type="RuleBase" id="RU003756"/>
    </source>
</evidence>
<feature type="compositionally biased region" description="Polar residues" evidence="15">
    <location>
        <begin position="71"/>
        <end position="92"/>
    </location>
</feature>
<dbReference type="InterPro" id="IPR007861">
    <property type="entry name" value="DNA_mismatch_repair_MutS_clamp"/>
</dbReference>